<name>A0ABR4I8H8_9EURO</name>
<dbReference type="PANTHER" id="PTHR33112">
    <property type="entry name" value="DOMAIN PROTEIN, PUTATIVE-RELATED"/>
    <property type="match status" value="1"/>
</dbReference>
<protein>
    <submittedName>
        <fullName evidence="2">Heterokaryon incompatibility protein-domain-containing protein</fullName>
    </submittedName>
</protein>
<dbReference type="Pfam" id="PF06985">
    <property type="entry name" value="HET"/>
    <property type="match status" value="1"/>
</dbReference>
<gene>
    <name evidence="2" type="ORF">BDW59DRAFT_90436</name>
</gene>
<comment type="caution">
    <text evidence="2">The sequence shown here is derived from an EMBL/GenBank/DDBJ whole genome shotgun (WGS) entry which is preliminary data.</text>
</comment>
<reference evidence="2 3" key="1">
    <citation type="submission" date="2024-07" db="EMBL/GenBank/DDBJ databases">
        <title>Section-level genome sequencing and comparative genomics of Aspergillus sections Usti and Cavernicolus.</title>
        <authorList>
            <consortium name="Lawrence Berkeley National Laboratory"/>
            <person name="Nybo J.L."/>
            <person name="Vesth T.C."/>
            <person name="Theobald S."/>
            <person name="Frisvad J.C."/>
            <person name="Larsen T.O."/>
            <person name="Kjaerboelling I."/>
            <person name="Rothschild-Mancinelli K."/>
            <person name="Lyhne E.K."/>
            <person name="Kogle M.E."/>
            <person name="Barry K."/>
            <person name="Clum A."/>
            <person name="Na H."/>
            <person name="Ledsgaard L."/>
            <person name="Lin J."/>
            <person name="Lipzen A."/>
            <person name="Kuo A."/>
            <person name="Riley R."/>
            <person name="Mondo S."/>
            <person name="LaButti K."/>
            <person name="Haridas S."/>
            <person name="Pangalinan J."/>
            <person name="Salamov A.A."/>
            <person name="Simmons B.A."/>
            <person name="Magnuson J.K."/>
            <person name="Chen J."/>
            <person name="Drula E."/>
            <person name="Henrissat B."/>
            <person name="Wiebenga A."/>
            <person name="Lubbers R.J."/>
            <person name="Gomes A.C."/>
            <person name="Makela M.R."/>
            <person name="Stajich J."/>
            <person name="Grigoriev I.V."/>
            <person name="Mortensen U.H."/>
            <person name="De vries R.P."/>
            <person name="Baker S.E."/>
            <person name="Andersen M.R."/>
        </authorList>
    </citation>
    <scope>NUCLEOTIDE SEQUENCE [LARGE SCALE GENOMIC DNA]</scope>
    <source>
        <strain evidence="2 3">CBS 600.67</strain>
    </source>
</reference>
<proteinExistence type="predicted"/>
<accession>A0ABR4I8H8</accession>
<evidence type="ECO:0000313" key="2">
    <source>
        <dbReference type="EMBL" id="KAL2824062.1"/>
    </source>
</evidence>
<dbReference type="Proteomes" id="UP001610335">
    <property type="component" value="Unassembled WGS sequence"/>
</dbReference>
<organism evidence="2 3">
    <name type="scientific">Aspergillus cavernicola</name>
    <dbReference type="NCBI Taxonomy" id="176166"/>
    <lineage>
        <taxon>Eukaryota</taxon>
        <taxon>Fungi</taxon>
        <taxon>Dikarya</taxon>
        <taxon>Ascomycota</taxon>
        <taxon>Pezizomycotina</taxon>
        <taxon>Eurotiomycetes</taxon>
        <taxon>Eurotiomycetidae</taxon>
        <taxon>Eurotiales</taxon>
        <taxon>Aspergillaceae</taxon>
        <taxon>Aspergillus</taxon>
        <taxon>Aspergillus subgen. Nidulantes</taxon>
    </lineage>
</organism>
<evidence type="ECO:0000259" key="1">
    <source>
        <dbReference type="Pfam" id="PF06985"/>
    </source>
</evidence>
<keyword evidence="3" id="KW-1185">Reference proteome</keyword>
<evidence type="ECO:0000313" key="3">
    <source>
        <dbReference type="Proteomes" id="UP001610335"/>
    </source>
</evidence>
<feature type="domain" description="Heterokaryon incompatibility" evidence="1">
    <location>
        <begin position="173"/>
        <end position="322"/>
    </location>
</feature>
<sequence>MEETGGTSTENAVLDASLNCEICREISKAFADHDSPYKVDLGSFEAVADSKCPKHTPLLEAFKDYSHSKTRKSDNIELQVYKGCSVSLRRSRVGSVWNLLLVKQESLPNHIGTGRILNPDWVDIGILNHWKNRCMSLHGVKCENPMKIWPTRPAWLIDVENKCIVSGLDCGNFVALSYRLGEDKGFRVNVDMAVQLQQPYILDSPEFSEHLPPIIRHAMYLTSAIGERYLWVDVLCIIHGDAADTAAQLNLMGAIYASAVVTIISADGDSQDGLPGLQHVSSTRTLEQRVLPFGEDRIVVRNTNIFSMGSWTPYHKRGWTYQGYKMSTRKIMLVKKELHWECQCSVWHEEMTLGTELDQYIDPRLQVILAGFPDIESLGHALSDYNQRGLQYEEDALPAISGLLTVLSRSFLGGFLYGLPEMLFDRALGWGPYWSHTDLKRRTVSNRSSDSRLSHSALPSWSWIGWQGLANIGRNEAIRINRLKNQIQETIPITEWYTSSSRSGSPSRRIRSTWFENRDTFKNFARPLPAGWTRHDNPPDEDELTYLYPDGCGDYHFKHRNMTDKHCDSWYYPFPVPDIEDSTPWFVPEQTPYLFCKTKRTMLWARQEDDYNVVGLLNKSGDRVGTLHLHNQEQLEAFPKEGTDDAPGRAVELVAIHRSRICKKVWDEKHGRHTGPPHVLETYTVLWVEWKEGVAYRLAAGSVAAKCWEELDLEEISLTLG</sequence>
<dbReference type="PANTHER" id="PTHR33112:SF12">
    <property type="entry name" value="HETEROKARYON INCOMPATIBILITY DOMAIN-CONTAINING PROTEIN"/>
    <property type="match status" value="1"/>
</dbReference>
<dbReference type="EMBL" id="JBFXLS010000047">
    <property type="protein sequence ID" value="KAL2824062.1"/>
    <property type="molecule type" value="Genomic_DNA"/>
</dbReference>
<dbReference type="InterPro" id="IPR010730">
    <property type="entry name" value="HET"/>
</dbReference>